<dbReference type="InterPro" id="IPR036397">
    <property type="entry name" value="RNaseH_sf"/>
</dbReference>
<evidence type="ECO:0000313" key="4">
    <source>
        <dbReference type="Proteomes" id="UP000765509"/>
    </source>
</evidence>
<keyword evidence="4" id="KW-1185">Reference proteome</keyword>
<reference evidence="3" key="1">
    <citation type="submission" date="2021-03" db="EMBL/GenBank/DDBJ databases">
        <title>Draft genome sequence of rust myrtle Austropuccinia psidii MF-1, a brazilian biotype.</title>
        <authorList>
            <person name="Quecine M.C."/>
            <person name="Pachon D.M.R."/>
            <person name="Bonatelli M.L."/>
            <person name="Correr F.H."/>
            <person name="Franceschini L.M."/>
            <person name="Leite T.F."/>
            <person name="Margarido G.R.A."/>
            <person name="Almeida C.A."/>
            <person name="Ferrarezi J.A."/>
            <person name="Labate C.A."/>
        </authorList>
    </citation>
    <scope>NUCLEOTIDE SEQUENCE</scope>
    <source>
        <strain evidence="3">MF-1</strain>
    </source>
</reference>
<dbReference type="GO" id="GO:0003723">
    <property type="term" value="F:RNA binding"/>
    <property type="evidence" value="ECO:0007669"/>
    <property type="project" value="UniProtKB-KW"/>
</dbReference>
<dbReference type="PANTHER" id="PTHR37984">
    <property type="entry name" value="PROTEIN CBG26694"/>
    <property type="match status" value="1"/>
</dbReference>
<dbReference type="GO" id="GO:0015074">
    <property type="term" value="P:DNA integration"/>
    <property type="evidence" value="ECO:0007669"/>
    <property type="project" value="InterPro"/>
</dbReference>
<keyword evidence="1" id="KW-0694">RNA-binding</keyword>
<dbReference type="PROSITE" id="PS50994">
    <property type="entry name" value="INTEGRASE"/>
    <property type="match status" value="1"/>
</dbReference>
<dbReference type="InterPro" id="IPR050951">
    <property type="entry name" value="Retrovirus_Pol_polyprotein"/>
</dbReference>
<feature type="domain" description="Integrase catalytic" evidence="2">
    <location>
        <begin position="175"/>
        <end position="257"/>
    </location>
</feature>
<evidence type="ECO:0000259" key="2">
    <source>
        <dbReference type="PROSITE" id="PS50994"/>
    </source>
</evidence>
<name>A0A9Q3J352_9BASI</name>
<dbReference type="Proteomes" id="UP000765509">
    <property type="component" value="Unassembled WGS sequence"/>
</dbReference>
<dbReference type="InterPro" id="IPR012337">
    <property type="entry name" value="RNaseH-like_sf"/>
</dbReference>
<proteinExistence type="predicted"/>
<gene>
    <name evidence="3" type="ORF">O181_094185</name>
</gene>
<dbReference type="GO" id="GO:0005634">
    <property type="term" value="C:nucleus"/>
    <property type="evidence" value="ECO:0007669"/>
    <property type="project" value="UniProtKB-ARBA"/>
</dbReference>
<dbReference type="AlphaFoldDB" id="A0A9Q3J352"/>
<dbReference type="EMBL" id="AVOT02061163">
    <property type="protein sequence ID" value="MBW0554470.1"/>
    <property type="molecule type" value="Genomic_DNA"/>
</dbReference>
<evidence type="ECO:0000313" key="3">
    <source>
        <dbReference type="EMBL" id="MBW0554470.1"/>
    </source>
</evidence>
<evidence type="ECO:0000256" key="1">
    <source>
        <dbReference type="ARBA" id="ARBA00022884"/>
    </source>
</evidence>
<sequence length="257" mass="29709">MLRWKIAIQEYRGNITIVHKEETIHNNADGLSRSKLGNTPDDPAYVPLEAEAQILIEGVNINDIGTEFFEEVRESYNQENFHILTSLVDKDCKDTSLVNPLDEDWKNSYSEQRFHLFDGIIYHRTKHSFVMKLCRIFLINTILHEFHNSIYSGHLCQTANRSTGKKCLLMIHITEPKSPREVVNMDWVTVLPPSGDKSYNAFLVIVDRYSKTPIFLPCHKDDIAMDTALLLWSRIISHTGLFKHIISDRYLKFTSAV</sequence>
<dbReference type="SUPFAM" id="SSF53098">
    <property type="entry name" value="Ribonuclease H-like"/>
    <property type="match status" value="1"/>
</dbReference>
<dbReference type="PANTHER" id="PTHR37984:SF5">
    <property type="entry name" value="PROTEIN NYNRIN-LIKE"/>
    <property type="match status" value="1"/>
</dbReference>
<dbReference type="InterPro" id="IPR001584">
    <property type="entry name" value="Integrase_cat-core"/>
</dbReference>
<organism evidence="3 4">
    <name type="scientific">Austropuccinia psidii MF-1</name>
    <dbReference type="NCBI Taxonomy" id="1389203"/>
    <lineage>
        <taxon>Eukaryota</taxon>
        <taxon>Fungi</taxon>
        <taxon>Dikarya</taxon>
        <taxon>Basidiomycota</taxon>
        <taxon>Pucciniomycotina</taxon>
        <taxon>Pucciniomycetes</taxon>
        <taxon>Pucciniales</taxon>
        <taxon>Sphaerophragmiaceae</taxon>
        <taxon>Austropuccinia</taxon>
    </lineage>
</organism>
<accession>A0A9Q3J352</accession>
<dbReference type="OrthoDB" id="8067401at2759"/>
<comment type="caution">
    <text evidence="3">The sequence shown here is derived from an EMBL/GenBank/DDBJ whole genome shotgun (WGS) entry which is preliminary data.</text>
</comment>
<dbReference type="Gene3D" id="3.30.420.10">
    <property type="entry name" value="Ribonuclease H-like superfamily/Ribonuclease H"/>
    <property type="match status" value="1"/>
</dbReference>
<protein>
    <recommendedName>
        <fullName evidence="2">Integrase catalytic domain-containing protein</fullName>
    </recommendedName>
</protein>